<dbReference type="STRING" id="418985.A0A1V9X1T4"/>
<dbReference type="InParanoid" id="A0A1V9X1T4"/>
<evidence type="ECO:0000313" key="2">
    <source>
        <dbReference type="Proteomes" id="UP000192247"/>
    </source>
</evidence>
<dbReference type="GO" id="GO:0003824">
    <property type="term" value="F:catalytic activity"/>
    <property type="evidence" value="ECO:0007669"/>
    <property type="project" value="InterPro"/>
</dbReference>
<dbReference type="SUPFAM" id="SSF53927">
    <property type="entry name" value="Cytidine deaminase-like"/>
    <property type="match status" value="1"/>
</dbReference>
<organism evidence="1 2">
    <name type="scientific">Tropilaelaps mercedesae</name>
    <dbReference type="NCBI Taxonomy" id="418985"/>
    <lineage>
        <taxon>Eukaryota</taxon>
        <taxon>Metazoa</taxon>
        <taxon>Ecdysozoa</taxon>
        <taxon>Arthropoda</taxon>
        <taxon>Chelicerata</taxon>
        <taxon>Arachnida</taxon>
        <taxon>Acari</taxon>
        <taxon>Parasitiformes</taxon>
        <taxon>Mesostigmata</taxon>
        <taxon>Gamasina</taxon>
        <taxon>Dermanyssoidea</taxon>
        <taxon>Laelapidae</taxon>
        <taxon>Tropilaelaps</taxon>
    </lineage>
</organism>
<keyword evidence="2" id="KW-1185">Reference proteome</keyword>
<dbReference type="OrthoDB" id="3180714at2759"/>
<sequence length="318" mass="35278">MSIDERRLAVIESKKLDSSRCEGTDEMTAPEPPAVKKARLELIPVLPLAFVRPVQRTKVFIASVMDRKFTSSIVRSLSDQFPLRELQHLKRVRKNGDVLEVILCQDAENVQAAGDCAKPGLDLSSVREHEVSLHAPLTREQFEECLKFWPTQFHEDKLTRSILDGTLFSADDREQMERCMRVVLSRAHNETEVMTAKHSLQDCISSGRVLNVAAIVNPRNGVVLAVGVDRTAVHPALHATMAAIDLIATLQGGGAWDTDKLLGVRDVDKADQVVESPDIHSSSVDIVKTPYICTGALYDVRNGARPFKNSACFLRVCR</sequence>
<gene>
    <name evidence="1" type="ORF">BIW11_02212</name>
</gene>
<dbReference type="EMBL" id="MNPL01029029">
    <property type="protein sequence ID" value="OQR67358.1"/>
    <property type="molecule type" value="Genomic_DNA"/>
</dbReference>
<name>A0A1V9X1T4_9ACAR</name>
<comment type="caution">
    <text evidence="1">The sequence shown here is derived from an EMBL/GenBank/DDBJ whole genome shotgun (WGS) entry which is preliminary data.</text>
</comment>
<dbReference type="AlphaFoldDB" id="A0A1V9X1T4"/>
<dbReference type="InterPro" id="IPR016193">
    <property type="entry name" value="Cytidine_deaminase-like"/>
</dbReference>
<proteinExistence type="predicted"/>
<reference evidence="1 2" key="1">
    <citation type="journal article" date="2017" name="Gigascience">
        <title>Draft genome of the honey bee ectoparasitic mite, Tropilaelaps mercedesae, is shaped by the parasitic life history.</title>
        <authorList>
            <person name="Dong X."/>
            <person name="Armstrong S.D."/>
            <person name="Xia D."/>
            <person name="Makepeace B.L."/>
            <person name="Darby A.C."/>
            <person name="Kadowaki T."/>
        </authorList>
    </citation>
    <scope>NUCLEOTIDE SEQUENCE [LARGE SCALE GENOMIC DNA]</scope>
    <source>
        <strain evidence="1">Wuxi-XJTLU</strain>
    </source>
</reference>
<evidence type="ECO:0000313" key="1">
    <source>
        <dbReference type="EMBL" id="OQR67358.1"/>
    </source>
</evidence>
<protein>
    <submittedName>
        <fullName evidence="1">tRNA-specific adenosine deaminase protein 3-like</fullName>
    </submittedName>
</protein>
<accession>A0A1V9X1T4</accession>
<dbReference type="FunCoup" id="A0A1V9X1T4">
    <property type="interactions" value="515"/>
</dbReference>
<dbReference type="Proteomes" id="UP000192247">
    <property type="component" value="Unassembled WGS sequence"/>
</dbReference>